<gene>
    <name evidence="3" type="ORF">BBW65_06330</name>
</gene>
<reference evidence="4" key="1">
    <citation type="submission" date="2016-07" db="EMBL/GenBank/DDBJ databases">
        <authorList>
            <person name="Florea S."/>
            <person name="Webb J.S."/>
            <person name="Jaromczyk J."/>
            <person name="Schardl C.L."/>
        </authorList>
    </citation>
    <scope>NUCLEOTIDE SEQUENCE [LARGE SCALE GENOMIC DNA]</scope>
    <source>
        <strain evidence="4">MIT 01-6242</strain>
    </source>
</reference>
<dbReference type="Pfam" id="PF01755">
    <property type="entry name" value="Glyco_transf_25"/>
    <property type="match status" value="1"/>
</dbReference>
<evidence type="ECO:0000259" key="2">
    <source>
        <dbReference type="Pfam" id="PF01755"/>
    </source>
</evidence>
<keyword evidence="1" id="KW-0175">Coiled coil</keyword>
<dbReference type="STRING" id="222136.BBW65_06330"/>
<sequence>MIKAYIINLKSATHRKEEMERQIAQIDGIEFCFFDAISYEDERFLHYRKYWDWDFFTKLYRGKALTLGEKACFSSHYALWEKCVRMQEKILVLEDDVVFSQDFAKQIQHLFEDEELNFLRLMPYFEKRSFEFKKGIRQTFDSICGTQGYILSPIAASLFLQKAKIWFCPVDNYIDKPFLHNVPNLFVVPSLITENQDMQSCIDADKMGESRKAKIPIYYKISKEFLNLLEKIWRYIYVCQNNAR</sequence>
<name>A0A1B1U6X0_9HELI</name>
<dbReference type="InterPro" id="IPR002654">
    <property type="entry name" value="Glyco_trans_25"/>
</dbReference>
<dbReference type="EMBL" id="CP016503">
    <property type="protein sequence ID" value="ANV98435.1"/>
    <property type="molecule type" value="Genomic_DNA"/>
</dbReference>
<proteinExistence type="predicted"/>
<evidence type="ECO:0000313" key="3">
    <source>
        <dbReference type="EMBL" id="ANV98435.1"/>
    </source>
</evidence>
<keyword evidence="4" id="KW-1185">Reference proteome</keyword>
<dbReference type="AlphaFoldDB" id="A0A1B1U6X0"/>
<dbReference type="Proteomes" id="UP000092884">
    <property type="component" value="Chromosome"/>
</dbReference>
<dbReference type="CDD" id="cd06532">
    <property type="entry name" value="Glyco_transf_25"/>
    <property type="match status" value="1"/>
</dbReference>
<accession>A0A1B1U6X0</accession>
<protein>
    <recommendedName>
        <fullName evidence="2">Glycosyl transferase family 25 domain-containing protein</fullName>
    </recommendedName>
</protein>
<dbReference type="RefSeq" id="WP_066341179.1">
    <property type="nucleotide sequence ID" value="NZ_CP016503.1"/>
</dbReference>
<evidence type="ECO:0000313" key="4">
    <source>
        <dbReference type="Proteomes" id="UP000092884"/>
    </source>
</evidence>
<evidence type="ECO:0000256" key="1">
    <source>
        <dbReference type="SAM" id="Coils"/>
    </source>
</evidence>
<dbReference type="KEGG" id="het:BBW65_06330"/>
<feature type="coiled-coil region" evidence="1">
    <location>
        <begin position="2"/>
        <end position="29"/>
    </location>
</feature>
<organism evidence="3 4">
    <name type="scientific">Helicobacter enhydrae</name>
    <dbReference type="NCBI Taxonomy" id="222136"/>
    <lineage>
        <taxon>Bacteria</taxon>
        <taxon>Pseudomonadati</taxon>
        <taxon>Campylobacterota</taxon>
        <taxon>Epsilonproteobacteria</taxon>
        <taxon>Campylobacterales</taxon>
        <taxon>Helicobacteraceae</taxon>
        <taxon>Helicobacter</taxon>
    </lineage>
</organism>
<feature type="domain" description="Glycosyl transferase family 25" evidence="2">
    <location>
        <begin position="1"/>
        <end position="174"/>
    </location>
</feature>